<dbReference type="Proteomes" id="UP000316242">
    <property type="component" value="Unassembled WGS sequence"/>
</dbReference>
<accession>A0ABQ0RJT8</accession>
<keyword evidence="2" id="KW-1185">Reference proteome</keyword>
<comment type="caution">
    <text evidence="1">The sequence shown here is derived from an EMBL/GenBank/DDBJ whole genome shotgun (WGS) entry which is preliminary data.</text>
</comment>
<protein>
    <submittedName>
        <fullName evidence="1">Uncharacterized protein</fullName>
    </submittedName>
</protein>
<gene>
    <name evidence="1" type="ORF">ANI01nite_12840</name>
</gene>
<organism evidence="1 2">
    <name type="scientific">Glutamicibacter nicotianae</name>
    <name type="common">Arthrobacter nicotianae</name>
    <dbReference type="NCBI Taxonomy" id="37929"/>
    <lineage>
        <taxon>Bacteria</taxon>
        <taxon>Bacillati</taxon>
        <taxon>Actinomycetota</taxon>
        <taxon>Actinomycetes</taxon>
        <taxon>Micrococcales</taxon>
        <taxon>Micrococcaceae</taxon>
        <taxon>Glutamicibacter</taxon>
    </lineage>
</organism>
<evidence type="ECO:0000313" key="1">
    <source>
        <dbReference type="EMBL" id="GEC12081.1"/>
    </source>
</evidence>
<sequence>MVAMELVQALMAGARGRRLLWEFAIASEEQLQPEFAEHPLRAAMFYAAHRVAVERGESVGLFGMDERGVPDISVEEIARLLDVASLVTPTAALLQHALVRSVDYARYWQEPDGEDTLLALPAFAAPLERVARHLADSGLADWWMDPVDLRNQFKVEFDQHDPVGKSQAPDDDALGILQDWRGAVLATEARDAAELHNSQLGSFSGEWWSKPSSRLPASTGIFPGGEPVGLSCVEDGFGWEQASVRHASVPPAANMLEIATAEDWIRLCREHGLEVSAQKRHDWYLATGRDGAWMIPDWLAVARDYDGVHLGIGAYLALAGQCLDIDEKYASVIAGWDPDQTFWFTDELRCYGPATEWFCLDANNEDARWVPAGNVPSS</sequence>
<dbReference type="EMBL" id="BJNE01000004">
    <property type="protein sequence ID" value="GEC12081.1"/>
    <property type="molecule type" value="Genomic_DNA"/>
</dbReference>
<proteinExistence type="predicted"/>
<name>A0ABQ0RJT8_GLUNI</name>
<evidence type="ECO:0000313" key="2">
    <source>
        <dbReference type="Proteomes" id="UP000316242"/>
    </source>
</evidence>
<reference evidence="1 2" key="1">
    <citation type="submission" date="2019-06" db="EMBL/GenBank/DDBJ databases">
        <title>Whole genome shotgun sequence of Glutamicibacter nicotianae NBRC 14234.</title>
        <authorList>
            <person name="Hosoyama A."/>
            <person name="Uohara A."/>
            <person name="Ohji S."/>
            <person name="Ichikawa N."/>
        </authorList>
    </citation>
    <scope>NUCLEOTIDE SEQUENCE [LARGE SCALE GENOMIC DNA]</scope>
    <source>
        <strain evidence="1 2">NBRC 14234</strain>
    </source>
</reference>